<protein>
    <submittedName>
        <fullName evidence="1">Uncharacterized protein</fullName>
    </submittedName>
</protein>
<evidence type="ECO:0000313" key="1">
    <source>
        <dbReference type="EMBL" id="VDP87605.1"/>
    </source>
</evidence>
<proteinExistence type="predicted"/>
<dbReference type="AlphaFoldDB" id="A0A183Q7G2"/>
<organism evidence="1 2">
    <name type="scientific">Schistosoma mattheei</name>
    <dbReference type="NCBI Taxonomy" id="31246"/>
    <lineage>
        <taxon>Eukaryota</taxon>
        <taxon>Metazoa</taxon>
        <taxon>Spiralia</taxon>
        <taxon>Lophotrochozoa</taxon>
        <taxon>Platyhelminthes</taxon>
        <taxon>Trematoda</taxon>
        <taxon>Digenea</taxon>
        <taxon>Strigeidida</taxon>
        <taxon>Schistosomatoidea</taxon>
        <taxon>Schistosomatidae</taxon>
        <taxon>Schistosoma</taxon>
    </lineage>
</organism>
<gene>
    <name evidence="1" type="ORF">SMTD_LOCUS22548</name>
</gene>
<evidence type="ECO:0000313" key="2">
    <source>
        <dbReference type="Proteomes" id="UP000269396"/>
    </source>
</evidence>
<name>A0A183Q7G2_9TREM</name>
<accession>A0A183Q7G2</accession>
<keyword evidence="2" id="KW-1185">Reference proteome</keyword>
<sequence length="66" mass="7394">MCWNYASPTEVANSLQSNDDMDDPTFKLTQFIYGALKSPTTRLLPLLHQDLGLLRRKSSATHSGLQ</sequence>
<dbReference type="Proteomes" id="UP000269396">
    <property type="component" value="Unassembled WGS sequence"/>
</dbReference>
<reference evidence="1 2" key="1">
    <citation type="submission" date="2018-11" db="EMBL/GenBank/DDBJ databases">
        <authorList>
            <consortium name="Pathogen Informatics"/>
        </authorList>
    </citation>
    <scope>NUCLEOTIDE SEQUENCE [LARGE SCALE GENOMIC DNA]</scope>
    <source>
        <strain>Denwood</strain>
        <strain evidence="2">Zambia</strain>
    </source>
</reference>
<dbReference type="EMBL" id="UZAL01052169">
    <property type="protein sequence ID" value="VDP87605.1"/>
    <property type="molecule type" value="Genomic_DNA"/>
</dbReference>